<evidence type="ECO:0000256" key="2">
    <source>
        <dbReference type="ARBA" id="ARBA00022679"/>
    </source>
</evidence>
<dbReference type="InterPro" id="IPR001296">
    <property type="entry name" value="Glyco_trans_1"/>
</dbReference>
<proteinExistence type="predicted"/>
<evidence type="ECO:0000256" key="1">
    <source>
        <dbReference type="ARBA" id="ARBA00022676"/>
    </source>
</evidence>
<organism evidence="6 7">
    <name type="scientific">Thermoleophilum album</name>
    <dbReference type="NCBI Taxonomy" id="29539"/>
    <lineage>
        <taxon>Bacteria</taxon>
        <taxon>Bacillati</taxon>
        <taxon>Actinomycetota</taxon>
        <taxon>Thermoleophilia</taxon>
        <taxon>Thermoleophilales</taxon>
        <taxon>Thermoleophilaceae</taxon>
        <taxon>Thermoleophilum</taxon>
    </lineage>
</organism>
<evidence type="ECO:0000259" key="5">
    <source>
        <dbReference type="Pfam" id="PF13439"/>
    </source>
</evidence>
<accession>A0A1H6FLI0</accession>
<dbReference type="GO" id="GO:0009103">
    <property type="term" value="P:lipopolysaccharide biosynthetic process"/>
    <property type="evidence" value="ECO:0007669"/>
    <property type="project" value="TreeGrafter"/>
</dbReference>
<dbReference type="Proteomes" id="UP000222056">
    <property type="component" value="Unassembled WGS sequence"/>
</dbReference>
<reference evidence="7" key="1">
    <citation type="submission" date="2016-10" db="EMBL/GenBank/DDBJ databases">
        <authorList>
            <person name="Varghese N."/>
            <person name="Submissions S."/>
        </authorList>
    </citation>
    <scope>NUCLEOTIDE SEQUENCE [LARGE SCALE GENOMIC DNA]</scope>
    <source>
        <strain evidence="7">ATCC 35263</strain>
    </source>
</reference>
<feature type="region of interest" description="Disordered" evidence="3">
    <location>
        <begin position="176"/>
        <end position="201"/>
    </location>
</feature>
<dbReference type="Pfam" id="PF13439">
    <property type="entry name" value="Glyco_transf_4"/>
    <property type="match status" value="1"/>
</dbReference>
<protein>
    <submittedName>
        <fullName evidence="6">Glycosyltransferase involved in cell wall bisynthesis</fullName>
    </submittedName>
</protein>
<sequence length="396" mass="43147">MRIAINAAFLSQGGMGGLETYTRELVAALSRRRDIELVLLLSSTLADDRLARMAEVALLPLDPRRRLDWVRADQLEVPRLAHRLGVELVHSLASTGPTWGRVRRVVTVHDLAFARFPRTHFGPRALGMALLVPAAARTAARVIVPSRATRDEVVRLLRVPSERVDVVPEGLGQVPVTATSSPAEALSKSAPGERSSASTHDLPSALSARLAAAPRPVALSVSAKRPHKNLERLIRAIALIPRERRPLLVLPGYPTPYERELEQLAERTGIGDHVVFLGWLPPEQLEAVYRIAWLFVFPSLYEGFGLPVLEAMARGVPVATSDRASLPEVAGPAALYFDPLSEASIAASIERLLFDRELAAALRRAGLERARRFSWDACAEATVASYRAALAETPAT</sequence>
<dbReference type="PANTHER" id="PTHR46401:SF2">
    <property type="entry name" value="GLYCOSYLTRANSFERASE WBBK-RELATED"/>
    <property type="match status" value="1"/>
</dbReference>
<evidence type="ECO:0000259" key="4">
    <source>
        <dbReference type="Pfam" id="PF00534"/>
    </source>
</evidence>
<dbReference type="InterPro" id="IPR028098">
    <property type="entry name" value="Glyco_trans_4-like_N"/>
</dbReference>
<dbReference type="PANTHER" id="PTHR46401">
    <property type="entry name" value="GLYCOSYLTRANSFERASE WBBK-RELATED"/>
    <property type="match status" value="1"/>
</dbReference>
<dbReference type="Gene3D" id="3.40.50.2000">
    <property type="entry name" value="Glycogen Phosphorylase B"/>
    <property type="match status" value="2"/>
</dbReference>
<dbReference type="Pfam" id="PF00534">
    <property type="entry name" value="Glycos_transf_1"/>
    <property type="match status" value="1"/>
</dbReference>
<keyword evidence="1" id="KW-0328">Glycosyltransferase</keyword>
<dbReference type="CDD" id="cd03809">
    <property type="entry name" value="GT4_MtfB-like"/>
    <property type="match status" value="1"/>
</dbReference>
<gene>
    <name evidence="6" type="ORF">SAMN02745716_0854</name>
</gene>
<keyword evidence="2 6" id="KW-0808">Transferase</keyword>
<dbReference type="STRING" id="29539.SAMN02745716_0854"/>
<dbReference type="EMBL" id="FNWJ01000001">
    <property type="protein sequence ID" value="SEH11706.1"/>
    <property type="molecule type" value="Genomic_DNA"/>
</dbReference>
<feature type="domain" description="Glycosyltransferase subfamily 4-like N-terminal" evidence="5">
    <location>
        <begin position="15"/>
        <end position="170"/>
    </location>
</feature>
<evidence type="ECO:0000313" key="7">
    <source>
        <dbReference type="Proteomes" id="UP000222056"/>
    </source>
</evidence>
<dbReference type="SUPFAM" id="SSF53756">
    <property type="entry name" value="UDP-Glycosyltransferase/glycogen phosphorylase"/>
    <property type="match status" value="1"/>
</dbReference>
<evidence type="ECO:0000313" key="6">
    <source>
        <dbReference type="EMBL" id="SEH11706.1"/>
    </source>
</evidence>
<dbReference type="RefSeq" id="WP_218138245.1">
    <property type="nucleotide sequence ID" value="NZ_FNWJ01000001.1"/>
</dbReference>
<dbReference type="AlphaFoldDB" id="A0A1H6FLI0"/>
<feature type="domain" description="Glycosyl transferase family 1" evidence="4">
    <location>
        <begin position="214"/>
        <end position="366"/>
    </location>
</feature>
<evidence type="ECO:0000256" key="3">
    <source>
        <dbReference type="SAM" id="MobiDB-lite"/>
    </source>
</evidence>
<dbReference type="GO" id="GO:0016757">
    <property type="term" value="F:glycosyltransferase activity"/>
    <property type="evidence" value="ECO:0007669"/>
    <property type="project" value="UniProtKB-KW"/>
</dbReference>
<name>A0A1H6FLI0_THEAL</name>
<keyword evidence="7" id="KW-1185">Reference proteome</keyword>